<dbReference type="InterPro" id="IPR036322">
    <property type="entry name" value="WD40_repeat_dom_sf"/>
</dbReference>
<reference evidence="5" key="3">
    <citation type="submission" date="2020-10" db="UniProtKB">
        <authorList>
            <consortium name="WormBaseParasite"/>
        </authorList>
    </citation>
    <scope>IDENTIFICATION</scope>
</reference>
<dbReference type="EMBL" id="LK028584">
    <property type="protein sequence ID" value="CDS21641.1"/>
    <property type="molecule type" value="Genomic_DNA"/>
</dbReference>
<dbReference type="PROSITE" id="PS50082">
    <property type="entry name" value="WD_REPEATS_2"/>
    <property type="match status" value="1"/>
</dbReference>
<sequence length="1279" mass="140561">MQPNILATASNEQFRSITVWDLRDPVKLVKNIELFSSTSLLRWDPFREHSFASGGDFMVQFWDLRSNTPERHLSMQSSRVLSMAWSPIRTGEFVLSTKDGSLRVWHLNNFDDPLLVGNYKKIPMFQLRYTPKGVGIVSLPHRTRWTNSGLILWRSDTLSPMRLVPAMNEADEGAGVSYQSSSGISEESCVLGFGWCRSELPPISTFNEPTFDLENKENLRDMVQLPNLVSWSRDRQLRVHNLPAAFLHVSGVRPSSYHSPSRPVASEPAAKDSKAALSTVDGNDVSSRRPFSEQTASQSTKTDPLAFQFVAQELSLLSSSIGLYRIDDVDRNEVDCTVRLTLYYCRRNHYHHRTVCGFDAGNEAAKSRDRADSLPLTDLDALFQSTTVANSPRPTPLTVTSSGRTLGSLPSAGNVTLLARFPPAYPAPNCPPTFAFIASDPVVHESTLMRMLKDIQHTAEKTVSASRGCLEPCIRKVFKHLTSTNLAFSSDEECKTGDNGTNLASSDPYVSFAQENPDFQASTTAEGTDAVSQPPSQDVFVPFPRTSGVRISPSGLMVAFGLHQPLVEIVQAASPVPLASTRTPRSFHDYLQLTEGKEHLFCKAADRQQRLLQTGDQAVGDTCSQLKRSLSADAVCAGVVRETIPGTSSSSLMTHGSPKNANRRRHFSGKTSGESRKVSTASTGKAPVVGTEQPTIVNQRTQMRRTSYATRFTPFHASNSLRKASFDRTRSNGSPRAVVSELSSLIPMSKYLATNYSLDIADPKRMCLQNLKVAQTTGRLDLIQFWSFVASLAGAKLRQPPFPPIVPPYASQSIGRAFFNTWLSHFLSLGDVQSLTMMGFAMAAIDAQSSPPALLLTAPSQVAAVALKQPQRTSFTYFRPCPLEQQKSPLRRAFQQVHQSATGIQASRRSKSTAMLPNLALLEAHEPLTLTSMERADEQSQSATLFIKRASLKPTTGDSTPTRTSHQATTVKSDKSLTDQSTYENGTSVPSYARTRSSSCSVNPLPSTESITTDPSESPQPSTSGTAPCYKVSVTTDIAGSEVFRSRQSSEEIANIALLQQHFREQVLMDIGGVTGEEPQQDAPYTSHVWLLSFKHVLQYTHFLNVYISLLSAWDLIMPRANFSAQWHKVLTWLHARSRPDFYHLGLAKPLDRQSQVLLSPGEWRSEHMPPALTHLLSLPSVQTEMVGPTGLAEFTATPAAKTATASAGGSLMRCAVCNITARGVIVACPLCHHGGHMEHMSAWCMRQRDNSTKVVCPAPNCDCHCWYLKLPSEPATDN</sequence>
<dbReference type="PANTHER" id="PTHR46170:SF1">
    <property type="entry name" value="GATOR COMPLEX PROTEIN WDR59"/>
    <property type="match status" value="1"/>
</dbReference>
<evidence type="ECO:0000313" key="4">
    <source>
        <dbReference type="Proteomes" id="UP000492820"/>
    </source>
</evidence>
<accession>A0A068WPC6</accession>
<dbReference type="SUPFAM" id="SSF50978">
    <property type="entry name" value="WD40 repeat-like"/>
    <property type="match status" value="1"/>
</dbReference>
<gene>
    <name evidence="3" type="ORF">EgrG_000113250</name>
</gene>
<feature type="compositionally biased region" description="Polar residues" evidence="2">
    <location>
        <begin position="953"/>
        <end position="971"/>
    </location>
</feature>
<feature type="region of interest" description="Disordered" evidence="2">
    <location>
        <begin position="948"/>
        <end position="1029"/>
    </location>
</feature>
<feature type="region of interest" description="Disordered" evidence="2">
    <location>
        <begin position="646"/>
        <end position="687"/>
    </location>
</feature>
<feature type="compositionally biased region" description="Polar residues" evidence="2">
    <location>
        <begin position="978"/>
        <end position="1026"/>
    </location>
</feature>
<feature type="repeat" description="WD" evidence="1">
    <location>
        <begin position="73"/>
        <end position="109"/>
    </location>
</feature>
<dbReference type="GO" id="GO:0035859">
    <property type="term" value="C:Seh1-associated complex"/>
    <property type="evidence" value="ECO:0007669"/>
    <property type="project" value="TreeGrafter"/>
</dbReference>
<dbReference type="Proteomes" id="UP000492820">
    <property type="component" value="Unassembled WGS sequence"/>
</dbReference>
<dbReference type="GO" id="GO:1904263">
    <property type="term" value="P:positive regulation of TORC1 signaling"/>
    <property type="evidence" value="ECO:0007669"/>
    <property type="project" value="TreeGrafter"/>
</dbReference>
<name>A0A068WPC6_ECHGR</name>
<dbReference type="Gene3D" id="2.130.10.10">
    <property type="entry name" value="YVTN repeat-like/Quinoprotein amine dehydrogenase"/>
    <property type="match status" value="1"/>
</dbReference>
<dbReference type="SMART" id="SM00320">
    <property type="entry name" value="WD40"/>
    <property type="match status" value="2"/>
</dbReference>
<dbReference type="GO" id="GO:0035591">
    <property type="term" value="F:signaling adaptor activity"/>
    <property type="evidence" value="ECO:0007669"/>
    <property type="project" value="TreeGrafter"/>
</dbReference>
<dbReference type="WBParaSite" id="EgrG_000113250">
    <property type="protein sequence ID" value="EgrG_000113250"/>
    <property type="gene ID" value="EgrG_000113250"/>
</dbReference>
<dbReference type="PANTHER" id="PTHR46170">
    <property type="entry name" value="GATOR COMPLEX PROTEIN WDR59"/>
    <property type="match status" value="1"/>
</dbReference>
<proteinExistence type="predicted"/>
<dbReference type="GO" id="GO:0005774">
    <property type="term" value="C:vacuolar membrane"/>
    <property type="evidence" value="ECO:0007669"/>
    <property type="project" value="TreeGrafter"/>
</dbReference>
<feature type="compositionally biased region" description="Polar residues" evidence="2">
    <location>
        <begin position="646"/>
        <end position="660"/>
    </location>
</feature>
<protein>
    <submittedName>
        <fullName evidence="3 5">WD repeat containing protein 59</fullName>
    </submittedName>
</protein>
<dbReference type="GO" id="GO:0034198">
    <property type="term" value="P:cellular response to amino acid starvation"/>
    <property type="evidence" value="ECO:0007669"/>
    <property type="project" value="TreeGrafter"/>
</dbReference>
<dbReference type="AlphaFoldDB" id="A0A068WPC6"/>
<evidence type="ECO:0000313" key="3">
    <source>
        <dbReference type="EMBL" id="CDS21641.1"/>
    </source>
</evidence>
<dbReference type="InterPro" id="IPR001680">
    <property type="entry name" value="WD40_rpt"/>
</dbReference>
<reference evidence="3 4" key="1">
    <citation type="journal article" date="2013" name="Nature">
        <title>The genomes of four tapeworm species reveal adaptations to parasitism.</title>
        <authorList>
            <person name="Tsai I.J."/>
            <person name="Zarowiecki M."/>
            <person name="Holroyd N."/>
            <person name="Garciarrubio A."/>
            <person name="Sanchez-Flores A."/>
            <person name="Brooks K.L."/>
            <person name="Tracey A."/>
            <person name="Bobes R.J."/>
            <person name="Fragoso G."/>
            <person name="Sciutto E."/>
            <person name="Aslett M."/>
            <person name="Beasley H."/>
            <person name="Bennett H.M."/>
            <person name="Cai J."/>
            <person name="Camicia F."/>
            <person name="Clark R."/>
            <person name="Cucher M."/>
            <person name="De Silva N."/>
            <person name="Day T.A."/>
            <person name="Deplazes P."/>
            <person name="Estrada K."/>
            <person name="Fernandez C."/>
            <person name="Holland P.W."/>
            <person name="Hou J."/>
            <person name="Hu S."/>
            <person name="Huckvale T."/>
            <person name="Hung S.S."/>
            <person name="Kamenetzky L."/>
            <person name="Keane J.A."/>
            <person name="Kiss F."/>
            <person name="Koziol U."/>
            <person name="Lambert O."/>
            <person name="Liu K."/>
            <person name="Luo X."/>
            <person name="Luo Y."/>
            <person name="Macchiaroli N."/>
            <person name="Nichol S."/>
            <person name="Paps J."/>
            <person name="Parkinson J."/>
            <person name="Pouchkina-Stantcheva N."/>
            <person name="Riddiford N."/>
            <person name="Rosenzvit M."/>
            <person name="Salinas G."/>
            <person name="Wasmuth J.D."/>
            <person name="Zamanian M."/>
            <person name="Zheng Y."/>
            <person name="Cai X."/>
            <person name="Soberon X."/>
            <person name="Olson P.D."/>
            <person name="Laclette J.P."/>
            <person name="Brehm K."/>
            <person name="Berriman M."/>
            <person name="Garciarrubio A."/>
            <person name="Bobes R.J."/>
            <person name="Fragoso G."/>
            <person name="Sanchez-Flores A."/>
            <person name="Estrada K."/>
            <person name="Cevallos M.A."/>
            <person name="Morett E."/>
            <person name="Gonzalez V."/>
            <person name="Portillo T."/>
            <person name="Ochoa-Leyva A."/>
            <person name="Jose M.V."/>
            <person name="Sciutto E."/>
            <person name="Landa A."/>
            <person name="Jimenez L."/>
            <person name="Valdes V."/>
            <person name="Carrero J.C."/>
            <person name="Larralde C."/>
            <person name="Morales-Montor J."/>
            <person name="Limon-Lason J."/>
            <person name="Soberon X."/>
            <person name="Laclette J.P."/>
        </authorList>
    </citation>
    <scope>NUCLEOTIDE SEQUENCE [LARGE SCALE GENOMIC DNA]</scope>
</reference>
<dbReference type="InterPro" id="IPR015943">
    <property type="entry name" value="WD40/YVTN_repeat-like_dom_sf"/>
</dbReference>
<feature type="region of interest" description="Disordered" evidence="2">
    <location>
        <begin position="252"/>
        <end position="299"/>
    </location>
</feature>
<organism evidence="3">
    <name type="scientific">Echinococcus granulosus</name>
    <name type="common">Hydatid tapeworm</name>
    <dbReference type="NCBI Taxonomy" id="6210"/>
    <lineage>
        <taxon>Eukaryota</taxon>
        <taxon>Metazoa</taxon>
        <taxon>Spiralia</taxon>
        <taxon>Lophotrochozoa</taxon>
        <taxon>Platyhelminthes</taxon>
        <taxon>Cestoda</taxon>
        <taxon>Eucestoda</taxon>
        <taxon>Cyclophyllidea</taxon>
        <taxon>Taeniidae</taxon>
        <taxon>Echinococcus</taxon>
        <taxon>Echinococcus granulosus group</taxon>
    </lineage>
</organism>
<evidence type="ECO:0000313" key="5">
    <source>
        <dbReference type="WBParaSite" id="EgrG_000113250"/>
    </source>
</evidence>
<reference evidence="3" key="2">
    <citation type="submission" date="2014-06" db="EMBL/GenBank/DDBJ databases">
        <authorList>
            <person name="Aslett M."/>
        </authorList>
    </citation>
    <scope>NUCLEOTIDE SEQUENCE</scope>
</reference>
<evidence type="ECO:0000256" key="2">
    <source>
        <dbReference type="SAM" id="MobiDB-lite"/>
    </source>
</evidence>
<evidence type="ECO:0000256" key="1">
    <source>
        <dbReference type="PROSITE-ProRule" id="PRU00221"/>
    </source>
</evidence>
<keyword evidence="1" id="KW-0853">WD repeat</keyword>
<dbReference type="InterPro" id="IPR049567">
    <property type="entry name" value="WDR59-like"/>
</dbReference>
<dbReference type="OrthoDB" id="6265621at2759"/>